<dbReference type="FunFam" id="3.30.565.10:FF:000010">
    <property type="entry name" value="Sensor histidine kinase RcsC"/>
    <property type="match status" value="1"/>
</dbReference>
<dbReference type="FunFam" id="1.10.287.130:FF:000002">
    <property type="entry name" value="Two-component osmosensing histidine kinase"/>
    <property type="match status" value="1"/>
</dbReference>
<evidence type="ECO:0000256" key="12">
    <source>
        <dbReference type="PROSITE-ProRule" id="PRU00169"/>
    </source>
</evidence>
<keyword evidence="14" id="KW-0812">Transmembrane</keyword>
<dbReference type="InterPro" id="IPR004358">
    <property type="entry name" value="Sig_transdc_His_kin-like_C"/>
</dbReference>
<dbReference type="OrthoDB" id="6110612at2"/>
<evidence type="ECO:0000256" key="13">
    <source>
        <dbReference type="SAM" id="MobiDB-lite"/>
    </source>
</evidence>
<organism evidence="18 19">
    <name type="scientific">Oleiphilus messinensis</name>
    <dbReference type="NCBI Taxonomy" id="141451"/>
    <lineage>
        <taxon>Bacteria</taxon>
        <taxon>Pseudomonadati</taxon>
        <taxon>Pseudomonadota</taxon>
        <taxon>Gammaproteobacteria</taxon>
        <taxon>Oceanospirillales</taxon>
        <taxon>Oleiphilaceae</taxon>
        <taxon>Oleiphilus</taxon>
    </lineage>
</organism>
<dbReference type="KEGG" id="ome:OLMES_4977"/>
<feature type="transmembrane region" description="Helical" evidence="14">
    <location>
        <begin position="174"/>
        <end position="197"/>
    </location>
</feature>
<evidence type="ECO:0000259" key="15">
    <source>
        <dbReference type="PROSITE" id="PS50109"/>
    </source>
</evidence>
<dbReference type="Gene3D" id="3.30.565.10">
    <property type="entry name" value="Histidine kinase-like ATPase, C-terminal domain"/>
    <property type="match status" value="1"/>
</dbReference>
<keyword evidence="9" id="KW-0902">Two-component regulatory system</keyword>
<dbReference type="GO" id="GO:0000155">
    <property type="term" value="F:phosphorelay sensor kinase activity"/>
    <property type="evidence" value="ECO:0007669"/>
    <property type="project" value="InterPro"/>
</dbReference>
<comment type="subunit">
    <text evidence="10">At low DSF concentrations, interacts with RpfF.</text>
</comment>
<evidence type="ECO:0000259" key="16">
    <source>
        <dbReference type="PROSITE" id="PS50110"/>
    </source>
</evidence>
<evidence type="ECO:0000256" key="8">
    <source>
        <dbReference type="ARBA" id="ARBA00022840"/>
    </source>
</evidence>
<feature type="domain" description="Response regulatory" evidence="16">
    <location>
        <begin position="791"/>
        <end position="909"/>
    </location>
</feature>
<gene>
    <name evidence="18" type="ORF">OLMES_4977</name>
</gene>
<dbReference type="SUPFAM" id="SSF55874">
    <property type="entry name" value="ATPase domain of HSP90 chaperone/DNA topoisomerase II/histidine kinase"/>
    <property type="match status" value="1"/>
</dbReference>
<evidence type="ECO:0000256" key="14">
    <source>
        <dbReference type="SAM" id="Phobius"/>
    </source>
</evidence>
<dbReference type="Gene3D" id="3.30.450.20">
    <property type="entry name" value="PAS domain"/>
    <property type="match status" value="1"/>
</dbReference>
<dbReference type="Pfam" id="PF00512">
    <property type="entry name" value="HisKA"/>
    <property type="match status" value="1"/>
</dbReference>
<evidence type="ECO:0000256" key="5">
    <source>
        <dbReference type="ARBA" id="ARBA00022679"/>
    </source>
</evidence>
<dbReference type="CDD" id="cd17546">
    <property type="entry name" value="REC_hyHK_CKI1_RcsC-like"/>
    <property type="match status" value="1"/>
</dbReference>
<dbReference type="RefSeq" id="WP_087463684.1">
    <property type="nucleotide sequence ID" value="NZ_CP021425.1"/>
</dbReference>
<keyword evidence="8" id="KW-0067">ATP-binding</keyword>
<dbReference type="SMART" id="SM00448">
    <property type="entry name" value="REC"/>
    <property type="match status" value="1"/>
</dbReference>
<dbReference type="InterPro" id="IPR003594">
    <property type="entry name" value="HATPase_dom"/>
</dbReference>
<dbReference type="InterPro" id="IPR000014">
    <property type="entry name" value="PAS"/>
</dbReference>
<dbReference type="Pfam" id="PF00672">
    <property type="entry name" value="HAMP"/>
    <property type="match status" value="1"/>
</dbReference>
<comment type="subcellular location">
    <subcellularLocation>
        <location evidence="2">Membrane</location>
    </subcellularLocation>
</comment>
<evidence type="ECO:0000256" key="10">
    <source>
        <dbReference type="ARBA" id="ARBA00064003"/>
    </source>
</evidence>
<evidence type="ECO:0000256" key="3">
    <source>
        <dbReference type="ARBA" id="ARBA00012438"/>
    </source>
</evidence>
<evidence type="ECO:0000256" key="6">
    <source>
        <dbReference type="ARBA" id="ARBA00022741"/>
    </source>
</evidence>
<dbReference type="Gene3D" id="3.40.50.2300">
    <property type="match status" value="1"/>
</dbReference>
<dbReference type="SUPFAM" id="SSF47384">
    <property type="entry name" value="Homodimeric domain of signal transducing histidine kinase"/>
    <property type="match status" value="1"/>
</dbReference>
<dbReference type="Pfam" id="PF08447">
    <property type="entry name" value="PAS_3"/>
    <property type="match status" value="1"/>
</dbReference>
<dbReference type="InterPro" id="IPR003660">
    <property type="entry name" value="HAMP_dom"/>
</dbReference>
<dbReference type="PROSITE" id="PS50110">
    <property type="entry name" value="RESPONSE_REGULATORY"/>
    <property type="match status" value="2"/>
</dbReference>
<dbReference type="PANTHER" id="PTHR45339:SF5">
    <property type="entry name" value="HISTIDINE KINASE"/>
    <property type="match status" value="1"/>
</dbReference>
<dbReference type="InterPro" id="IPR001789">
    <property type="entry name" value="Sig_transdc_resp-reg_receiver"/>
</dbReference>
<feature type="domain" description="HAMP" evidence="17">
    <location>
        <begin position="194"/>
        <end position="246"/>
    </location>
</feature>
<sequence>MKIKFIIVILALLSLLVSVIIATTLNDAQRTFQKTQESIILSYDLNDQVANLNTLAGDLVNGSARAAQQWQANIQSVKKQLDRLVEHPGFAKVSKKLNTNLVSNVRNSFTTLTRFAGRVQQINTRGSALPAHVQVVLYQQLQNETKLLSEQVKRISTSLVDQHAISNEALINRLLSVLGAFFSAILIAVCALGYLILSKTGQLAQVSQRFSEGDNSARLPVKNKTEFDDAFQQFNHMADQIDKVQNQLIDSKERLELAAKASGLGIWELDLRTNRLTWDTHMHRLYETPEAEMSSEDLYGYWLSRLHPEDVMAAETSFKKALETQENWEVEFRVVMPDERIKYIKSMATFERVSGSAIKIIGGNLEISAQRRLEIRLRESVRLATAANDAKSAFLANMSHEIRTPMNGVLGIIELLKKTPLNERQQEYLTLVTSSAQTLLTLLNDILDLSKIEAGQMQLRPDILDLEKCIETVTKGFGPSAHKKHLNLQMCINPELPKYITADATRLGQILFNLLGNAIKFTPSGEVSVEVNFGSDSIPAPNKTFYLLLTVSDTGIGIEPKLQSKILAPFNQLDSSATRQYGGAGLGLTIVNQLVSLMGGHLHIRSELDSGTSITARVPVLVPDSERYEAKLKSDVRPDFNLQLQPILILDPSLINRNWLYRVIHYQKGRADSTPFPEEALEKINLANQDKSPYKLLILDWQVLHQNPEYGSRLQASHSGPIIVQLPSSYEDENLAAFKALEQTNQLYFLKKPASQSDLCTLMIKALSVSVPAAVSESCDAADNGPIQVLNILVAEDNLVNQTLIEDLLEEWGHKVTLVDNGRDALELSDSNQFDVILMDVQMPVMDGLTATREIRARERETNQHIPIIALTAHALKGDKEICLAAGMDIYLTKPLVADQLYEALLSQRPRSGQSPPPLADSNLDSGPA</sequence>
<dbReference type="Gene3D" id="1.10.287.130">
    <property type="match status" value="1"/>
</dbReference>
<dbReference type="AlphaFoldDB" id="A0A1Y0IHV0"/>
<evidence type="ECO:0000256" key="11">
    <source>
        <dbReference type="ARBA" id="ARBA00068150"/>
    </source>
</evidence>
<dbReference type="PROSITE" id="PS50109">
    <property type="entry name" value="HIS_KIN"/>
    <property type="match status" value="1"/>
</dbReference>
<dbReference type="EC" id="2.7.13.3" evidence="3"/>
<dbReference type="SMART" id="SM00304">
    <property type="entry name" value="HAMP"/>
    <property type="match status" value="1"/>
</dbReference>
<keyword evidence="5" id="KW-0808">Transferase</keyword>
<dbReference type="InterPro" id="IPR036890">
    <property type="entry name" value="HATPase_C_sf"/>
</dbReference>
<dbReference type="PANTHER" id="PTHR45339">
    <property type="entry name" value="HYBRID SIGNAL TRANSDUCTION HISTIDINE KINASE J"/>
    <property type="match status" value="1"/>
</dbReference>
<feature type="domain" description="Response regulatory" evidence="16">
    <location>
        <begin position="646"/>
        <end position="767"/>
    </location>
</feature>
<protein>
    <recommendedName>
        <fullName evidence="11">Sensory/regulatory protein RpfC</fullName>
        <ecNumber evidence="3">2.7.13.3</ecNumber>
    </recommendedName>
</protein>
<dbReference type="Pfam" id="PF02518">
    <property type="entry name" value="HATPase_c"/>
    <property type="match status" value="1"/>
</dbReference>
<evidence type="ECO:0000256" key="9">
    <source>
        <dbReference type="ARBA" id="ARBA00023012"/>
    </source>
</evidence>
<dbReference type="SMART" id="SM00387">
    <property type="entry name" value="HATPase_c"/>
    <property type="match status" value="1"/>
</dbReference>
<evidence type="ECO:0000256" key="1">
    <source>
        <dbReference type="ARBA" id="ARBA00000085"/>
    </source>
</evidence>
<accession>A0A1Y0IHV0</accession>
<dbReference type="InterPro" id="IPR011006">
    <property type="entry name" value="CheY-like_superfamily"/>
</dbReference>
<dbReference type="SMART" id="SM00388">
    <property type="entry name" value="HisKA"/>
    <property type="match status" value="1"/>
</dbReference>
<comment type="catalytic activity">
    <reaction evidence="1">
        <text>ATP + protein L-histidine = ADP + protein N-phospho-L-histidine.</text>
        <dbReference type="EC" id="2.7.13.3"/>
    </reaction>
</comment>
<dbReference type="CDD" id="cd16922">
    <property type="entry name" value="HATPase_EvgS-ArcB-TorS-like"/>
    <property type="match status" value="1"/>
</dbReference>
<keyword evidence="14" id="KW-0472">Membrane</keyword>
<dbReference type="Proteomes" id="UP000196027">
    <property type="component" value="Chromosome"/>
</dbReference>
<keyword evidence="19" id="KW-1185">Reference proteome</keyword>
<dbReference type="CDD" id="cd00082">
    <property type="entry name" value="HisKA"/>
    <property type="match status" value="1"/>
</dbReference>
<dbReference type="CDD" id="cd00130">
    <property type="entry name" value="PAS"/>
    <property type="match status" value="1"/>
</dbReference>
<keyword evidence="4 12" id="KW-0597">Phosphoprotein</keyword>
<dbReference type="PROSITE" id="PS50885">
    <property type="entry name" value="HAMP"/>
    <property type="match status" value="1"/>
</dbReference>
<dbReference type="SUPFAM" id="SSF55785">
    <property type="entry name" value="PYP-like sensor domain (PAS domain)"/>
    <property type="match status" value="1"/>
</dbReference>
<dbReference type="SUPFAM" id="SSF52172">
    <property type="entry name" value="CheY-like"/>
    <property type="match status" value="1"/>
</dbReference>
<dbReference type="InterPro" id="IPR003661">
    <property type="entry name" value="HisK_dim/P_dom"/>
</dbReference>
<evidence type="ECO:0000256" key="2">
    <source>
        <dbReference type="ARBA" id="ARBA00004370"/>
    </source>
</evidence>
<evidence type="ECO:0000259" key="17">
    <source>
        <dbReference type="PROSITE" id="PS50885"/>
    </source>
</evidence>
<feature type="modified residue" description="4-aspartylphosphate" evidence="12">
    <location>
        <position position="700"/>
    </location>
</feature>
<dbReference type="CDD" id="cd06225">
    <property type="entry name" value="HAMP"/>
    <property type="match status" value="1"/>
</dbReference>
<evidence type="ECO:0000256" key="4">
    <source>
        <dbReference type="ARBA" id="ARBA00022553"/>
    </source>
</evidence>
<proteinExistence type="predicted"/>
<dbReference type="InterPro" id="IPR035965">
    <property type="entry name" value="PAS-like_dom_sf"/>
</dbReference>
<dbReference type="GO" id="GO:0016020">
    <property type="term" value="C:membrane"/>
    <property type="evidence" value="ECO:0007669"/>
    <property type="project" value="UniProtKB-SubCell"/>
</dbReference>
<evidence type="ECO:0000313" key="19">
    <source>
        <dbReference type="Proteomes" id="UP000196027"/>
    </source>
</evidence>
<feature type="modified residue" description="4-aspartylphosphate" evidence="12">
    <location>
        <position position="840"/>
    </location>
</feature>
<reference evidence="18 19" key="1">
    <citation type="submission" date="2017-05" db="EMBL/GenBank/DDBJ databases">
        <title>Genomic insights into alkan degradation activity of Oleiphilus messinensis.</title>
        <authorList>
            <person name="Kozyavkin S.A."/>
            <person name="Slesarev A.I."/>
            <person name="Golyshin P.N."/>
            <person name="Korzhenkov A."/>
            <person name="Golyshina O.N."/>
            <person name="Toshchakov S.V."/>
        </authorList>
    </citation>
    <scope>NUCLEOTIDE SEQUENCE [LARGE SCALE GENOMIC DNA]</scope>
    <source>
        <strain evidence="18 19">ME102</strain>
    </source>
</reference>
<keyword evidence="6" id="KW-0547">Nucleotide-binding</keyword>
<evidence type="ECO:0000313" key="18">
    <source>
        <dbReference type="EMBL" id="ARU58964.1"/>
    </source>
</evidence>
<dbReference type="InterPro" id="IPR005467">
    <property type="entry name" value="His_kinase_dom"/>
</dbReference>
<dbReference type="PRINTS" id="PR00344">
    <property type="entry name" value="BCTRLSENSOR"/>
</dbReference>
<dbReference type="EMBL" id="CP021425">
    <property type="protein sequence ID" value="ARU58964.1"/>
    <property type="molecule type" value="Genomic_DNA"/>
</dbReference>
<feature type="region of interest" description="Disordered" evidence="13">
    <location>
        <begin position="908"/>
        <end position="929"/>
    </location>
</feature>
<dbReference type="Pfam" id="PF00072">
    <property type="entry name" value="Response_reg"/>
    <property type="match status" value="1"/>
</dbReference>
<dbReference type="Gene3D" id="6.10.340.10">
    <property type="match status" value="1"/>
</dbReference>
<dbReference type="InterPro" id="IPR013655">
    <property type="entry name" value="PAS_fold_3"/>
</dbReference>
<keyword evidence="7" id="KW-0418">Kinase</keyword>
<evidence type="ECO:0000256" key="7">
    <source>
        <dbReference type="ARBA" id="ARBA00022777"/>
    </source>
</evidence>
<keyword evidence="14" id="KW-1133">Transmembrane helix</keyword>
<dbReference type="GO" id="GO:0005524">
    <property type="term" value="F:ATP binding"/>
    <property type="evidence" value="ECO:0007669"/>
    <property type="project" value="UniProtKB-KW"/>
</dbReference>
<name>A0A1Y0IHV0_9GAMM</name>
<feature type="domain" description="Histidine kinase" evidence="15">
    <location>
        <begin position="397"/>
        <end position="622"/>
    </location>
</feature>
<dbReference type="InterPro" id="IPR036097">
    <property type="entry name" value="HisK_dim/P_sf"/>
</dbReference>